<evidence type="ECO:0000313" key="4">
    <source>
        <dbReference type="EMBL" id="KAG2893992.1"/>
    </source>
</evidence>
<feature type="compositionally biased region" description="Polar residues" evidence="1">
    <location>
        <begin position="1"/>
        <end position="18"/>
    </location>
</feature>
<dbReference type="EMBL" id="RCMI01001471">
    <property type="protein sequence ID" value="KAG2884769.1"/>
    <property type="molecule type" value="Genomic_DNA"/>
</dbReference>
<evidence type="ECO:0000313" key="2">
    <source>
        <dbReference type="EMBL" id="KAG2828627.1"/>
    </source>
</evidence>
<evidence type="ECO:0000313" key="6">
    <source>
        <dbReference type="EMBL" id="KAG3208249.1"/>
    </source>
</evidence>
<organism evidence="2 7">
    <name type="scientific">Phytophthora cactorum</name>
    <dbReference type="NCBI Taxonomy" id="29920"/>
    <lineage>
        <taxon>Eukaryota</taxon>
        <taxon>Sar</taxon>
        <taxon>Stramenopiles</taxon>
        <taxon>Oomycota</taxon>
        <taxon>Peronosporomycetes</taxon>
        <taxon>Peronosporales</taxon>
        <taxon>Peronosporaceae</taxon>
        <taxon>Phytophthora</taxon>
    </lineage>
</organism>
<dbReference type="Proteomes" id="UP000736787">
    <property type="component" value="Unassembled WGS sequence"/>
</dbReference>
<name>A0A8T0YAH3_9STRA</name>
<dbReference type="EMBL" id="RCMG01001386">
    <property type="protein sequence ID" value="KAG2828627.1"/>
    <property type="molecule type" value="Genomic_DNA"/>
</dbReference>
<dbReference type="EMBL" id="RCMV01001516">
    <property type="protein sequence ID" value="KAG3208249.1"/>
    <property type="molecule type" value="Genomic_DNA"/>
</dbReference>
<dbReference type="Proteomes" id="UP000760860">
    <property type="component" value="Unassembled WGS sequence"/>
</dbReference>
<proteinExistence type="predicted"/>
<evidence type="ECO:0000313" key="3">
    <source>
        <dbReference type="EMBL" id="KAG2884769.1"/>
    </source>
</evidence>
<dbReference type="EMBL" id="RCMK01001455">
    <property type="protein sequence ID" value="KAG2893992.1"/>
    <property type="molecule type" value="Genomic_DNA"/>
</dbReference>
<feature type="compositionally biased region" description="Low complexity" evidence="1">
    <location>
        <begin position="23"/>
        <end position="38"/>
    </location>
</feature>
<feature type="compositionally biased region" description="Polar residues" evidence="1">
    <location>
        <begin position="39"/>
        <end position="50"/>
    </location>
</feature>
<dbReference type="Proteomes" id="UP000697107">
    <property type="component" value="Unassembled WGS sequence"/>
</dbReference>
<dbReference type="EMBL" id="RCML01001428">
    <property type="protein sequence ID" value="KAG2962678.1"/>
    <property type="molecule type" value="Genomic_DNA"/>
</dbReference>
<evidence type="ECO:0000313" key="5">
    <source>
        <dbReference type="EMBL" id="KAG2962678.1"/>
    </source>
</evidence>
<gene>
    <name evidence="2" type="ORF">PC113_g21429</name>
    <name evidence="3" type="ORF">PC115_g21235</name>
    <name evidence="4" type="ORF">PC117_g23619</name>
    <name evidence="5" type="ORF">PC118_g21302</name>
    <name evidence="6" type="ORF">PC129_g20724</name>
</gene>
<dbReference type="Proteomes" id="UP000735874">
    <property type="component" value="Unassembled WGS sequence"/>
</dbReference>
<accession>A0A8T0YAH3</accession>
<dbReference type="AlphaFoldDB" id="A0A8T0YAH3"/>
<dbReference type="Proteomes" id="UP000774804">
    <property type="component" value="Unassembled WGS sequence"/>
</dbReference>
<evidence type="ECO:0000256" key="1">
    <source>
        <dbReference type="SAM" id="MobiDB-lite"/>
    </source>
</evidence>
<reference evidence="2" key="1">
    <citation type="submission" date="2018-10" db="EMBL/GenBank/DDBJ databases">
        <title>Effector identification in a new, highly contiguous assembly of the strawberry crown rot pathogen Phytophthora cactorum.</title>
        <authorList>
            <person name="Armitage A.D."/>
            <person name="Nellist C.F."/>
            <person name="Bates H."/>
            <person name="Vickerstaff R.J."/>
            <person name="Harrison R.J."/>
        </authorList>
    </citation>
    <scope>NUCLEOTIDE SEQUENCE</scope>
    <source>
        <strain evidence="2">15-7</strain>
        <strain evidence="3">4032</strain>
        <strain evidence="4">4040</strain>
        <strain evidence="5">P415</strain>
        <strain evidence="6">P421</strain>
    </source>
</reference>
<protein>
    <submittedName>
        <fullName evidence="2">Uncharacterized protein</fullName>
    </submittedName>
</protein>
<comment type="caution">
    <text evidence="2">The sequence shown here is derived from an EMBL/GenBank/DDBJ whole genome shotgun (WGS) entry which is preliminary data.</text>
</comment>
<feature type="region of interest" description="Disordered" evidence="1">
    <location>
        <begin position="1"/>
        <end position="50"/>
    </location>
</feature>
<evidence type="ECO:0000313" key="7">
    <source>
        <dbReference type="Proteomes" id="UP000735874"/>
    </source>
</evidence>
<sequence>MANNNAEQTAGSSSTALVRTTDEAPTTTATHATGTPAEQTVTTITCAVYS</sequence>